<protein>
    <submittedName>
        <fullName evidence="1">Uncharacterized protein</fullName>
    </submittedName>
</protein>
<organism evidence="1 2">
    <name type="scientific">Halodesulfovibrio aestuarii</name>
    <dbReference type="NCBI Taxonomy" id="126333"/>
    <lineage>
        <taxon>Bacteria</taxon>
        <taxon>Pseudomonadati</taxon>
        <taxon>Thermodesulfobacteriota</taxon>
        <taxon>Desulfovibrionia</taxon>
        <taxon>Desulfovibrionales</taxon>
        <taxon>Desulfovibrionaceae</taxon>
        <taxon>Halodesulfovibrio</taxon>
    </lineage>
</organism>
<comment type="caution">
    <text evidence="1">The sequence shown here is derived from an EMBL/GenBank/DDBJ whole genome shotgun (WGS) entry which is preliminary data.</text>
</comment>
<dbReference type="Proteomes" id="UP000184001">
    <property type="component" value="Unassembled WGS sequence"/>
</dbReference>
<dbReference type="EMBL" id="FQZR01000002">
    <property type="protein sequence ID" value="SHI72287.1"/>
    <property type="molecule type" value="Genomic_DNA"/>
</dbReference>
<proteinExistence type="predicted"/>
<reference evidence="1 2" key="1">
    <citation type="submission" date="2016-11" db="EMBL/GenBank/DDBJ databases">
        <authorList>
            <person name="Varghese N."/>
            <person name="Submissions S."/>
        </authorList>
    </citation>
    <scope>NUCLEOTIDE SEQUENCE [LARGE SCALE GENOMIC DNA]</scope>
    <source>
        <strain evidence="1 2">DSM 17919</strain>
    </source>
</reference>
<evidence type="ECO:0000313" key="2">
    <source>
        <dbReference type="Proteomes" id="UP000184001"/>
    </source>
</evidence>
<name>A0A8G2C7Y1_9BACT</name>
<evidence type="ECO:0000313" key="1">
    <source>
        <dbReference type="EMBL" id="SHI72287.1"/>
    </source>
</evidence>
<accession>A0A8G2C7Y1</accession>
<dbReference type="AlphaFoldDB" id="A0A8G2C7Y1"/>
<gene>
    <name evidence="1" type="ORF">SAMN05660830_00776</name>
</gene>
<sequence length="49" mass="5597">MELILTFQSDRFCLRKFLFSAPRAGRISFFTFHGLFIIVSHGLMQGVGC</sequence>